<dbReference type="AlphaFoldDB" id="A0A484HQE2"/>
<name>A0A484HQE2_9BACT</name>
<gene>
    <name evidence="1" type="ORF">EPICR_60074</name>
</gene>
<dbReference type="InterPro" id="IPR029069">
    <property type="entry name" value="HotDog_dom_sf"/>
</dbReference>
<dbReference type="PANTHER" id="PTHR31793:SF24">
    <property type="entry name" value="LONG-CHAIN ACYL-COA THIOESTERASE FADM"/>
    <property type="match status" value="1"/>
</dbReference>
<proteinExistence type="predicted"/>
<dbReference type="GO" id="GO:0047617">
    <property type="term" value="F:fatty acyl-CoA hydrolase activity"/>
    <property type="evidence" value="ECO:0007669"/>
    <property type="project" value="TreeGrafter"/>
</dbReference>
<dbReference type="Gene3D" id="3.10.129.10">
    <property type="entry name" value="Hotdog Thioesterase"/>
    <property type="match status" value="1"/>
</dbReference>
<sequence length="137" mass="15844">MQTPKPVTVPIPVRFSDLDAMNHVNNAVFFTYFEEGRKFLFHDLEDFQDFSFILGSIDCRYIRPVTLESRLQLEIGVDKIGTKSFDLLYRLADASDPSIVFATGRSTQVWYDYEKNLSVEIGEAERKKLEKYPPPVI</sequence>
<dbReference type="CDD" id="cd00586">
    <property type="entry name" value="4HBT"/>
    <property type="match status" value="1"/>
</dbReference>
<dbReference type="SUPFAM" id="SSF54637">
    <property type="entry name" value="Thioesterase/thiol ester dehydrase-isomerase"/>
    <property type="match status" value="1"/>
</dbReference>
<dbReference type="InterPro" id="IPR050563">
    <property type="entry name" value="4-hydroxybenzoyl-CoA_TE"/>
</dbReference>
<accession>A0A484HQE2</accession>
<evidence type="ECO:0000313" key="1">
    <source>
        <dbReference type="EMBL" id="VEN75087.1"/>
    </source>
</evidence>
<protein>
    <submittedName>
        <fullName evidence="1">Acyl-CoA thioesterase</fullName>
    </submittedName>
</protein>
<organism evidence="1">
    <name type="scientific">uncultured Desulfobacteraceae bacterium</name>
    <dbReference type="NCBI Taxonomy" id="218296"/>
    <lineage>
        <taxon>Bacteria</taxon>
        <taxon>Pseudomonadati</taxon>
        <taxon>Thermodesulfobacteriota</taxon>
        <taxon>Desulfobacteria</taxon>
        <taxon>Desulfobacterales</taxon>
        <taxon>Desulfobacteraceae</taxon>
        <taxon>environmental samples</taxon>
    </lineage>
</organism>
<dbReference type="Pfam" id="PF13279">
    <property type="entry name" value="4HBT_2"/>
    <property type="match status" value="1"/>
</dbReference>
<dbReference type="PANTHER" id="PTHR31793">
    <property type="entry name" value="4-HYDROXYBENZOYL-COA THIOESTERASE FAMILY MEMBER"/>
    <property type="match status" value="1"/>
</dbReference>
<reference evidence="1" key="1">
    <citation type="submission" date="2019-01" db="EMBL/GenBank/DDBJ databases">
        <authorList>
            <consortium name="Genoscope - CEA"/>
            <person name="William W."/>
        </authorList>
    </citation>
    <scope>NUCLEOTIDE SEQUENCE</scope>
    <source>
        <strain evidence="1">CR-1</strain>
    </source>
</reference>
<dbReference type="EMBL" id="CAACVI010000049">
    <property type="protein sequence ID" value="VEN75087.1"/>
    <property type="molecule type" value="Genomic_DNA"/>
</dbReference>